<evidence type="ECO:0000256" key="10">
    <source>
        <dbReference type="ARBA" id="ARBA00023239"/>
    </source>
</evidence>
<keyword evidence="8" id="KW-0520">NAD</keyword>
<dbReference type="HOGENOM" id="CLU_009834_15_3_0"/>
<keyword evidence="5" id="KW-0276">Fatty acid metabolism</keyword>
<dbReference type="UniPathway" id="UPA00659"/>
<dbReference type="InterPro" id="IPR029045">
    <property type="entry name" value="ClpP/crotonase-like_dom_sf"/>
</dbReference>
<dbReference type="InterPro" id="IPR001753">
    <property type="entry name" value="Enoyl-CoA_hydra/iso"/>
</dbReference>
<dbReference type="GO" id="GO:0016509">
    <property type="term" value="F:long-chain (3S)-3-hydroxyacyl-CoA dehydrogenase (NAD+) activity"/>
    <property type="evidence" value="ECO:0007669"/>
    <property type="project" value="TreeGrafter"/>
</dbReference>
<dbReference type="EC" id="4.2.1.17" evidence="4"/>
<dbReference type="InterPro" id="IPR008927">
    <property type="entry name" value="6-PGluconate_DH-like_C_sf"/>
</dbReference>
<dbReference type="PANTHER" id="PTHR43612">
    <property type="entry name" value="TRIFUNCTIONAL ENZYME SUBUNIT ALPHA"/>
    <property type="match status" value="1"/>
</dbReference>
<sequence length="718" mass="76690">MSDAFQLEELDGSIALLTLNLPEKKVNTLSQAVLAELAKWIGQLAKRTDLRGLLFRSGKPGQFIAGADLKELATLAYASQEQVGQAIDFGHKLYSGIARLPFPTVALIDGNCMGGGTELALAFDERIATATPETKIQLPEVNIGLLPAWGGTQRLPRLIGLNAIEVICGGQPLSAKKAAELGVIFDAVPADRLVDEGRRLIDYFQESGEWKRRREQARQPLGLSPDQFTFAFATAEGLLQSKTKGQYPAPLAALKAIKEGCNLPLEQGLEAEKRVALELFGSPIAANLIGIFFMKNRLAHDPGVDRTDVKPGQVDRVGVVGSGLMGAGIAAAHARSGIPTAMVDVDDARLAAGIKQAEEVVLSRIKIGRAAPMDLADMLAELSTSTGHGILADRDVVIEAITENEEAKVATYKQLAGVLKEGTILASNTSTISITRMAAAAPDPSRFVGMHFFSPVDRMELVEVIRGEATSDETVATIVALAKRIRKTPIVVRDCAGFLVNRVLFPYMNEALLLLQEGVPMDAIDKAATTFGMPVGPIALHDMVGLDTSFFAGKVLAAAYPDRATMPALLKDLVKAGRLGKKTGAGFRAHGGKSSKPAADPAFAPILEAHRTGSESTLNAAEITDRLFLPMLLEATRVLEEGIVREPADVDMGLILGIGFPPFRGGILRWCDAEGAGKIVDRLERFATLGKRYEPTETLTRHAQTGATFYPVPKATLA</sequence>
<evidence type="ECO:0000256" key="3">
    <source>
        <dbReference type="ARBA" id="ARBA00008750"/>
    </source>
</evidence>
<dbReference type="Pfam" id="PF02737">
    <property type="entry name" value="3HCDH_N"/>
    <property type="match status" value="1"/>
</dbReference>
<evidence type="ECO:0000256" key="12">
    <source>
        <dbReference type="ARBA" id="ARBA00049556"/>
    </source>
</evidence>
<evidence type="ECO:0000259" key="13">
    <source>
        <dbReference type="Pfam" id="PF00725"/>
    </source>
</evidence>
<dbReference type="Gene3D" id="3.90.226.10">
    <property type="entry name" value="2-enoyl-CoA Hydratase, Chain A, domain 1"/>
    <property type="match status" value="1"/>
</dbReference>
<dbReference type="InterPro" id="IPR006176">
    <property type="entry name" value="3-OHacyl-CoA_DH_NAD-bd"/>
</dbReference>
<keyword evidence="16" id="KW-1185">Reference proteome</keyword>
<organism evidence="15 16">
    <name type="scientific">Singulisphaera acidiphila (strain ATCC BAA-1392 / DSM 18658 / VKM B-2454 / MOB10)</name>
    <dbReference type="NCBI Taxonomy" id="886293"/>
    <lineage>
        <taxon>Bacteria</taxon>
        <taxon>Pseudomonadati</taxon>
        <taxon>Planctomycetota</taxon>
        <taxon>Planctomycetia</taxon>
        <taxon>Isosphaerales</taxon>
        <taxon>Isosphaeraceae</taxon>
        <taxon>Singulisphaera</taxon>
    </lineage>
</organism>
<evidence type="ECO:0000313" key="15">
    <source>
        <dbReference type="EMBL" id="AGA27666.1"/>
    </source>
</evidence>
<dbReference type="InterPro" id="IPR006108">
    <property type="entry name" value="3HC_DH_C"/>
</dbReference>
<dbReference type="EMBL" id="CP003364">
    <property type="protein sequence ID" value="AGA27666.1"/>
    <property type="molecule type" value="Genomic_DNA"/>
</dbReference>
<reference evidence="15 16" key="1">
    <citation type="submission" date="2012-02" db="EMBL/GenBank/DDBJ databases">
        <title>Complete sequence of chromosome of Singulisphaera acidiphila DSM 18658.</title>
        <authorList>
            <consortium name="US DOE Joint Genome Institute (JGI-PGF)"/>
            <person name="Lucas S."/>
            <person name="Copeland A."/>
            <person name="Lapidus A."/>
            <person name="Glavina del Rio T."/>
            <person name="Dalin E."/>
            <person name="Tice H."/>
            <person name="Bruce D."/>
            <person name="Goodwin L."/>
            <person name="Pitluck S."/>
            <person name="Peters L."/>
            <person name="Ovchinnikova G."/>
            <person name="Chertkov O."/>
            <person name="Kyrpides N."/>
            <person name="Mavromatis K."/>
            <person name="Ivanova N."/>
            <person name="Brettin T."/>
            <person name="Detter J.C."/>
            <person name="Han C."/>
            <person name="Larimer F."/>
            <person name="Land M."/>
            <person name="Hauser L."/>
            <person name="Markowitz V."/>
            <person name="Cheng J.-F."/>
            <person name="Hugenholtz P."/>
            <person name="Woyke T."/>
            <person name="Wu D."/>
            <person name="Tindall B."/>
            <person name="Pomrenke H."/>
            <person name="Brambilla E."/>
            <person name="Klenk H.-P."/>
            <person name="Eisen J.A."/>
        </authorList>
    </citation>
    <scope>NUCLEOTIDE SEQUENCE [LARGE SCALE GENOMIC DNA]</scope>
    <source>
        <strain evidence="16">ATCC BAA-1392 / DSM 18658 / VKM B-2454 / MOB10</strain>
    </source>
</reference>
<dbReference type="PROSITE" id="PS00067">
    <property type="entry name" value="3HCDH"/>
    <property type="match status" value="1"/>
</dbReference>
<evidence type="ECO:0000256" key="1">
    <source>
        <dbReference type="ARBA" id="ARBA00005005"/>
    </source>
</evidence>
<dbReference type="InterPro" id="IPR050136">
    <property type="entry name" value="FA_oxidation_alpha_subunit"/>
</dbReference>
<keyword evidence="7" id="KW-0560">Oxidoreductase</keyword>
<evidence type="ECO:0000259" key="14">
    <source>
        <dbReference type="Pfam" id="PF02737"/>
    </source>
</evidence>
<evidence type="ECO:0000256" key="4">
    <source>
        <dbReference type="ARBA" id="ARBA00012076"/>
    </source>
</evidence>
<evidence type="ECO:0000256" key="7">
    <source>
        <dbReference type="ARBA" id="ARBA00023002"/>
    </source>
</evidence>
<dbReference type="Gene3D" id="1.10.1040.50">
    <property type="match status" value="1"/>
</dbReference>
<accession>L0DG66</accession>
<dbReference type="KEGG" id="saci:Sinac_3405"/>
<dbReference type="SUPFAM" id="SSF52096">
    <property type="entry name" value="ClpP/crotonase"/>
    <property type="match status" value="1"/>
</dbReference>
<proteinExistence type="inferred from homology"/>
<dbReference type="CDD" id="cd06558">
    <property type="entry name" value="crotonase-like"/>
    <property type="match status" value="1"/>
</dbReference>
<dbReference type="PANTHER" id="PTHR43612:SF3">
    <property type="entry name" value="TRIFUNCTIONAL ENZYME SUBUNIT ALPHA, MITOCHONDRIAL"/>
    <property type="match status" value="1"/>
</dbReference>
<dbReference type="InterPro" id="IPR036291">
    <property type="entry name" value="NAD(P)-bd_dom_sf"/>
</dbReference>
<keyword evidence="11" id="KW-0511">Multifunctional enzyme</keyword>
<dbReference type="STRING" id="886293.Sinac_3405"/>
<dbReference type="GO" id="GO:0006635">
    <property type="term" value="P:fatty acid beta-oxidation"/>
    <property type="evidence" value="ECO:0007669"/>
    <property type="project" value="UniProtKB-UniPathway"/>
</dbReference>
<dbReference type="Proteomes" id="UP000010798">
    <property type="component" value="Chromosome"/>
</dbReference>
<evidence type="ECO:0000256" key="5">
    <source>
        <dbReference type="ARBA" id="ARBA00022832"/>
    </source>
</evidence>
<dbReference type="GO" id="GO:0004300">
    <property type="term" value="F:enoyl-CoA hydratase activity"/>
    <property type="evidence" value="ECO:0007669"/>
    <property type="project" value="UniProtKB-EC"/>
</dbReference>
<dbReference type="Pfam" id="PF00725">
    <property type="entry name" value="3HCDH"/>
    <property type="match status" value="1"/>
</dbReference>
<dbReference type="eggNOG" id="COG1250">
    <property type="taxonomic scope" value="Bacteria"/>
</dbReference>
<dbReference type="OrthoDB" id="9771883at2"/>
<dbReference type="GO" id="GO:0070403">
    <property type="term" value="F:NAD+ binding"/>
    <property type="evidence" value="ECO:0007669"/>
    <property type="project" value="InterPro"/>
</dbReference>
<comment type="catalytic activity">
    <reaction evidence="12">
        <text>a (3S)-3-hydroxyacyl-CoA + NAD(+) = a 3-oxoacyl-CoA + NADH + H(+)</text>
        <dbReference type="Rhea" id="RHEA:22432"/>
        <dbReference type="ChEBI" id="CHEBI:15378"/>
        <dbReference type="ChEBI" id="CHEBI:57318"/>
        <dbReference type="ChEBI" id="CHEBI:57540"/>
        <dbReference type="ChEBI" id="CHEBI:57945"/>
        <dbReference type="ChEBI" id="CHEBI:90726"/>
        <dbReference type="EC" id="1.1.1.35"/>
    </reaction>
</comment>
<evidence type="ECO:0000256" key="8">
    <source>
        <dbReference type="ARBA" id="ARBA00023027"/>
    </source>
</evidence>
<evidence type="ECO:0000313" key="16">
    <source>
        <dbReference type="Proteomes" id="UP000010798"/>
    </source>
</evidence>
<dbReference type="SUPFAM" id="SSF51735">
    <property type="entry name" value="NAD(P)-binding Rossmann-fold domains"/>
    <property type="match status" value="1"/>
</dbReference>
<keyword evidence="9" id="KW-0443">Lipid metabolism</keyword>
<gene>
    <name evidence="15" type="ordered locus">Sinac_3405</name>
</gene>
<dbReference type="RefSeq" id="WP_015246811.1">
    <property type="nucleotide sequence ID" value="NC_019892.1"/>
</dbReference>
<dbReference type="Pfam" id="PF00378">
    <property type="entry name" value="ECH_1"/>
    <property type="match status" value="1"/>
</dbReference>
<dbReference type="eggNOG" id="COG1024">
    <property type="taxonomic scope" value="Bacteria"/>
</dbReference>
<dbReference type="AlphaFoldDB" id="L0DG66"/>
<comment type="similarity">
    <text evidence="3">In the N-terminal section; belongs to the enoyl-CoA hydratase/isomerase family.</text>
</comment>
<evidence type="ECO:0000256" key="6">
    <source>
        <dbReference type="ARBA" id="ARBA00022963"/>
    </source>
</evidence>
<protein>
    <recommendedName>
        <fullName evidence="4">enoyl-CoA hydratase</fullName>
        <ecNumber evidence="4">4.2.1.17</ecNumber>
    </recommendedName>
</protein>
<dbReference type="Gene3D" id="3.40.50.720">
    <property type="entry name" value="NAD(P)-binding Rossmann-like Domain"/>
    <property type="match status" value="1"/>
</dbReference>
<keyword evidence="10" id="KW-0456">Lyase</keyword>
<name>L0DG66_SINAD</name>
<comment type="pathway">
    <text evidence="1">Lipid metabolism; fatty acid beta-oxidation.</text>
</comment>
<evidence type="ECO:0000256" key="2">
    <source>
        <dbReference type="ARBA" id="ARBA00007005"/>
    </source>
</evidence>
<keyword evidence="6" id="KW-0442">Lipid degradation</keyword>
<evidence type="ECO:0000256" key="9">
    <source>
        <dbReference type="ARBA" id="ARBA00023098"/>
    </source>
</evidence>
<dbReference type="SUPFAM" id="SSF48179">
    <property type="entry name" value="6-phosphogluconate dehydrogenase C-terminal domain-like"/>
    <property type="match status" value="2"/>
</dbReference>
<comment type="similarity">
    <text evidence="2">In the central section; belongs to the 3-hydroxyacyl-CoA dehydrogenase family.</text>
</comment>
<dbReference type="FunFam" id="3.40.50.720:FF:000009">
    <property type="entry name" value="Fatty oxidation complex, alpha subunit"/>
    <property type="match status" value="1"/>
</dbReference>
<feature type="domain" description="3-hydroxyacyl-CoA dehydrogenase NAD binding" evidence="14">
    <location>
        <begin position="317"/>
        <end position="495"/>
    </location>
</feature>
<dbReference type="InterPro" id="IPR006180">
    <property type="entry name" value="3-OHacyl-CoA_DH_CS"/>
</dbReference>
<feature type="domain" description="3-hydroxyacyl-CoA dehydrogenase C-terminal" evidence="13">
    <location>
        <begin position="497"/>
        <end position="588"/>
    </location>
</feature>
<evidence type="ECO:0000256" key="11">
    <source>
        <dbReference type="ARBA" id="ARBA00023268"/>
    </source>
</evidence>